<gene>
    <name evidence="2" type="ORF">CL176_11705</name>
</gene>
<dbReference type="InterPro" id="IPR003848">
    <property type="entry name" value="DUF218"/>
</dbReference>
<dbReference type="AlphaFoldDB" id="A0A347WNF5"/>
<dbReference type="KEGG" id="abae:CL176_11705"/>
<dbReference type="CDD" id="cd06259">
    <property type="entry name" value="YdcF-like"/>
    <property type="match status" value="1"/>
</dbReference>
<dbReference type="InterPro" id="IPR051599">
    <property type="entry name" value="Cell_Envelope_Assoc"/>
</dbReference>
<keyword evidence="3" id="KW-1185">Reference proteome</keyword>
<protein>
    <submittedName>
        <fullName evidence="2">SanA protein</fullName>
    </submittedName>
</protein>
<dbReference type="OrthoDB" id="9782395at2"/>
<feature type="domain" description="DUF218" evidence="1">
    <location>
        <begin position="74"/>
        <end position="199"/>
    </location>
</feature>
<evidence type="ECO:0000259" key="1">
    <source>
        <dbReference type="Pfam" id="PF02698"/>
    </source>
</evidence>
<organism evidence="2 3">
    <name type="scientific">Suicoccus acidiformans</name>
    <dbReference type="NCBI Taxonomy" id="2036206"/>
    <lineage>
        <taxon>Bacteria</taxon>
        <taxon>Bacillati</taxon>
        <taxon>Bacillota</taxon>
        <taxon>Bacilli</taxon>
        <taxon>Lactobacillales</taxon>
        <taxon>Aerococcaceae</taxon>
        <taxon>Suicoccus</taxon>
    </lineage>
</organism>
<dbReference type="PANTHER" id="PTHR30336:SF6">
    <property type="entry name" value="INTEGRAL MEMBRANE PROTEIN"/>
    <property type="match status" value="1"/>
</dbReference>
<dbReference type="Pfam" id="PF02698">
    <property type="entry name" value="DUF218"/>
    <property type="match status" value="1"/>
</dbReference>
<dbReference type="GO" id="GO:0005886">
    <property type="term" value="C:plasma membrane"/>
    <property type="evidence" value="ECO:0007669"/>
    <property type="project" value="TreeGrafter"/>
</dbReference>
<dbReference type="EMBL" id="CP023434">
    <property type="protein sequence ID" value="AXY26612.1"/>
    <property type="molecule type" value="Genomic_DNA"/>
</dbReference>
<evidence type="ECO:0000313" key="3">
    <source>
        <dbReference type="Proteomes" id="UP000263232"/>
    </source>
</evidence>
<dbReference type="PANTHER" id="PTHR30336">
    <property type="entry name" value="INNER MEMBRANE PROTEIN, PROBABLE PERMEASE"/>
    <property type="match status" value="1"/>
</dbReference>
<reference evidence="2 3" key="1">
    <citation type="submission" date="2017-09" db="EMBL/GenBank/DDBJ databases">
        <title>Complete genome sequence of Oxytococcus suis strain ZY16052.</title>
        <authorList>
            <person name="Li F."/>
        </authorList>
    </citation>
    <scope>NUCLEOTIDE SEQUENCE [LARGE SCALE GENOMIC DNA]</scope>
    <source>
        <strain evidence="2 3">ZY16052</strain>
    </source>
</reference>
<sequence>MPTGMFVWEGNMKVLRKIQRGMKMFLQFILAALVLAVLGLVIINAFVVLSTAPDIYASVEEYQADMGEYRDWPILVLGAGVIDNAYPSTILQKRLDTAEALGEMNADQSLIMSGDHREDNYNEVGVMKAYLVEAGLASERIYLDHAGYSTYDSLFRLKKVIKEDQVVLVTQRYHLHRALMLARFLGIDAVGVAVEESSSTRLERESREVAARMKDFAVCYLGYQPPMPTREYGFSLDDMSGDATNQKENLENH</sequence>
<proteinExistence type="predicted"/>
<dbReference type="Proteomes" id="UP000263232">
    <property type="component" value="Chromosome"/>
</dbReference>
<evidence type="ECO:0000313" key="2">
    <source>
        <dbReference type="EMBL" id="AXY26612.1"/>
    </source>
</evidence>
<accession>A0A347WNF5</accession>
<name>A0A347WNF5_9LACT</name>